<protein>
    <submittedName>
        <fullName evidence="1">Microcin M imunity protein McmI</fullName>
    </submittedName>
</protein>
<dbReference type="EMBL" id="UGDC01000003">
    <property type="protein sequence ID" value="STJ83052.1"/>
    <property type="molecule type" value="Genomic_DNA"/>
</dbReference>
<dbReference type="Proteomes" id="UP000254785">
    <property type="component" value="Unassembled WGS sequence"/>
</dbReference>
<gene>
    <name evidence="1" type="primary">mcmI</name>
    <name evidence="1" type="ORF">NCTC9117_05687</name>
</gene>
<accession>A0A2X9K967</accession>
<evidence type="ECO:0000313" key="2">
    <source>
        <dbReference type="Proteomes" id="UP000254785"/>
    </source>
</evidence>
<reference evidence="1 2" key="1">
    <citation type="submission" date="2018-06" db="EMBL/GenBank/DDBJ databases">
        <authorList>
            <consortium name="Pathogen Informatics"/>
            <person name="Doyle S."/>
        </authorList>
    </citation>
    <scope>NUCLEOTIDE SEQUENCE [LARGE SCALE GENOMIC DNA]</scope>
    <source>
        <strain evidence="1 2">NCTC9117</strain>
    </source>
</reference>
<proteinExistence type="predicted"/>
<sequence>MGEVKKDIKITVIAFVINYLFFYIPVSLYLSYYYGYNFLNLYMFFYHL</sequence>
<dbReference type="AlphaFoldDB" id="A0A2X9K967"/>
<name>A0A2X9K967_ECOLX</name>
<evidence type="ECO:0000313" key="1">
    <source>
        <dbReference type="EMBL" id="STJ83052.1"/>
    </source>
</evidence>
<organism evidence="1 2">
    <name type="scientific">Escherichia coli</name>
    <dbReference type="NCBI Taxonomy" id="562"/>
    <lineage>
        <taxon>Bacteria</taxon>
        <taxon>Pseudomonadati</taxon>
        <taxon>Pseudomonadota</taxon>
        <taxon>Gammaproteobacteria</taxon>
        <taxon>Enterobacterales</taxon>
        <taxon>Enterobacteriaceae</taxon>
        <taxon>Escherichia</taxon>
    </lineage>
</organism>